<organism evidence="1 2">
    <name type="scientific">Ruegeria denitrificans</name>
    <dbReference type="NCBI Taxonomy" id="1715692"/>
    <lineage>
        <taxon>Bacteria</taxon>
        <taxon>Pseudomonadati</taxon>
        <taxon>Pseudomonadota</taxon>
        <taxon>Alphaproteobacteria</taxon>
        <taxon>Rhodobacterales</taxon>
        <taxon>Roseobacteraceae</taxon>
        <taxon>Ruegeria</taxon>
    </lineage>
</organism>
<evidence type="ECO:0000313" key="1">
    <source>
        <dbReference type="EMBL" id="CUK03930.1"/>
    </source>
</evidence>
<accession>A0A0P1IBU4</accession>
<dbReference type="EMBL" id="CYUD01000007">
    <property type="protein sequence ID" value="CUK03930.1"/>
    <property type="molecule type" value="Genomic_DNA"/>
</dbReference>
<protein>
    <submittedName>
        <fullName evidence="1">Uncharacterized protein</fullName>
    </submittedName>
</protein>
<gene>
    <name evidence="1" type="ORF">RUE5091_02564</name>
</gene>
<dbReference type="STRING" id="1715692.RUE5091_02564"/>
<dbReference type="AlphaFoldDB" id="A0A0P1IBU4"/>
<evidence type="ECO:0000313" key="2">
    <source>
        <dbReference type="Proteomes" id="UP000051260"/>
    </source>
</evidence>
<keyword evidence="2" id="KW-1185">Reference proteome</keyword>
<dbReference type="Proteomes" id="UP000051260">
    <property type="component" value="Unassembled WGS sequence"/>
</dbReference>
<reference evidence="2" key="1">
    <citation type="submission" date="2015-09" db="EMBL/GenBank/DDBJ databases">
        <authorList>
            <person name="Rodrigo-Torres L."/>
            <person name="Arahal D.R."/>
        </authorList>
    </citation>
    <scope>NUCLEOTIDE SEQUENCE [LARGE SCALE GENOMIC DNA]</scope>
    <source>
        <strain evidence="2">CECT 5091</strain>
    </source>
</reference>
<sequence>MFGFRNGAGFGSRKRVAFQFSGGDVAHAHAHLIPLLDKYDVTSRRYIEQEVITFKPIPNPGNNELRTFAKLIADALDR</sequence>
<proteinExistence type="predicted"/>
<name>A0A0P1IBU4_9RHOB</name>